<name>A0A914Q3G3_9BILA</name>
<keyword evidence="1" id="KW-1015">Disulfide bond</keyword>
<protein>
    <submittedName>
        <fullName evidence="5">C-type lectin domain-containing protein</fullName>
    </submittedName>
</protein>
<proteinExistence type="predicted"/>
<dbReference type="InterPro" id="IPR016187">
    <property type="entry name" value="CTDL_fold"/>
</dbReference>
<dbReference type="InterPro" id="IPR050111">
    <property type="entry name" value="C-type_lectin/snaclec_domain"/>
</dbReference>
<dbReference type="SUPFAM" id="SSF56436">
    <property type="entry name" value="C-type lectin-like"/>
    <property type="match status" value="1"/>
</dbReference>
<feature type="compositionally biased region" description="Basic and acidic residues" evidence="2">
    <location>
        <begin position="119"/>
        <end position="131"/>
    </location>
</feature>
<dbReference type="SMART" id="SM00034">
    <property type="entry name" value="CLECT"/>
    <property type="match status" value="1"/>
</dbReference>
<evidence type="ECO:0000256" key="2">
    <source>
        <dbReference type="SAM" id="MobiDB-lite"/>
    </source>
</evidence>
<organism evidence="4 5">
    <name type="scientific">Panagrolaimus davidi</name>
    <dbReference type="NCBI Taxonomy" id="227884"/>
    <lineage>
        <taxon>Eukaryota</taxon>
        <taxon>Metazoa</taxon>
        <taxon>Ecdysozoa</taxon>
        <taxon>Nematoda</taxon>
        <taxon>Chromadorea</taxon>
        <taxon>Rhabditida</taxon>
        <taxon>Tylenchina</taxon>
        <taxon>Panagrolaimomorpha</taxon>
        <taxon>Panagrolaimoidea</taxon>
        <taxon>Panagrolaimidae</taxon>
        <taxon>Panagrolaimus</taxon>
    </lineage>
</organism>
<evidence type="ECO:0000313" key="4">
    <source>
        <dbReference type="Proteomes" id="UP000887578"/>
    </source>
</evidence>
<dbReference type="InterPro" id="IPR018378">
    <property type="entry name" value="C-type_lectin_CS"/>
</dbReference>
<accession>A0A914Q3G3</accession>
<dbReference type="WBParaSite" id="PDA_v2.g25821.t1">
    <property type="protein sequence ID" value="PDA_v2.g25821.t1"/>
    <property type="gene ID" value="PDA_v2.g25821"/>
</dbReference>
<reference evidence="5" key="1">
    <citation type="submission" date="2022-11" db="UniProtKB">
        <authorList>
            <consortium name="WormBaseParasite"/>
        </authorList>
    </citation>
    <scope>IDENTIFICATION</scope>
</reference>
<dbReference type="InterPro" id="IPR016186">
    <property type="entry name" value="C-type_lectin-like/link_sf"/>
</dbReference>
<dbReference type="Pfam" id="PF00059">
    <property type="entry name" value="Lectin_C"/>
    <property type="match status" value="1"/>
</dbReference>
<dbReference type="CDD" id="cd00037">
    <property type="entry name" value="CLECT"/>
    <property type="match status" value="1"/>
</dbReference>
<dbReference type="Gene3D" id="3.10.100.10">
    <property type="entry name" value="Mannose-Binding Protein A, subunit A"/>
    <property type="match status" value="1"/>
</dbReference>
<feature type="compositionally biased region" description="Pro residues" evidence="2">
    <location>
        <begin position="134"/>
        <end position="161"/>
    </location>
</feature>
<dbReference type="Proteomes" id="UP000887578">
    <property type="component" value="Unplaced"/>
</dbReference>
<feature type="region of interest" description="Disordered" evidence="2">
    <location>
        <begin position="119"/>
        <end position="161"/>
    </location>
</feature>
<evidence type="ECO:0000313" key="5">
    <source>
        <dbReference type="WBParaSite" id="PDA_v2.g25821.t1"/>
    </source>
</evidence>
<dbReference type="AlphaFoldDB" id="A0A914Q3G3"/>
<dbReference type="PROSITE" id="PS00615">
    <property type="entry name" value="C_TYPE_LECTIN_1"/>
    <property type="match status" value="1"/>
</dbReference>
<dbReference type="PANTHER" id="PTHR22803">
    <property type="entry name" value="MANNOSE, PHOSPHOLIPASE, LECTIN RECEPTOR RELATED"/>
    <property type="match status" value="1"/>
</dbReference>
<dbReference type="InterPro" id="IPR001304">
    <property type="entry name" value="C-type_lectin-like"/>
</dbReference>
<evidence type="ECO:0000256" key="1">
    <source>
        <dbReference type="ARBA" id="ARBA00023157"/>
    </source>
</evidence>
<dbReference type="PROSITE" id="PS50041">
    <property type="entry name" value="C_TYPE_LECTIN_2"/>
    <property type="match status" value="1"/>
</dbReference>
<keyword evidence="4" id="KW-1185">Reference proteome</keyword>
<sequence length="161" mass="18114">MSYTRALDICMRHNGILVSIPNELVNTYLRGETNRRFTPYAFTSYWLGTNDLAVLNQWIWQDGLVWGFVKWQEGHPLPDDLVHNCGAMWLENGLWFSADCAEEKPFVCTVGFLPTEPTHIDPKPIAEEVKPTEPVAPPPPENPPEVPADPPQIPPENPPSA</sequence>
<feature type="domain" description="C-type lectin" evidence="3">
    <location>
        <begin position="1"/>
        <end position="109"/>
    </location>
</feature>
<evidence type="ECO:0000259" key="3">
    <source>
        <dbReference type="PROSITE" id="PS50041"/>
    </source>
</evidence>